<organism evidence="1 2">
    <name type="scientific">Lasiodiplodia mahajangana</name>
    <dbReference type="NCBI Taxonomy" id="1108764"/>
    <lineage>
        <taxon>Eukaryota</taxon>
        <taxon>Fungi</taxon>
        <taxon>Dikarya</taxon>
        <taxon>Ascomycota</taxon>
        <taxon>Pezizomycotina</taxon>
        <taxon>Dothideomycetes</taxon>
        <taxon>Dothideomycetes incertae sedis</taxon>
        <taxon>Botryosphaeriales</taxon>
        <taxon>Botryosphaeriaceae</taxon>
        <taxon>Lasiodiplodia</taxon>
    </lineage>
</organism>
<evidence type="ECO:0000313" key="1">
    <source>
        <dbReference type="EMBL" id="KAJ8120869.1"/>
    </source>
</evidence>
<sequence>MASSTSPLGSSRASWMYADPYTYQYSEIDPEDDMPAVSPNQQAIAAVSGPCELEGSTPTDTTPRYELAANPLLQAIREDHKTKSEPSSPCGLSRNRLSDARRSVRHSDRRKQGTRDVHTMPSPYYSSGIYPPQQPPIIPVAEDAPTLDVPAAPPQRQYPQPSPPLYPDGLIPVDENASTPKEPSSDFDAILRNIGPIPKKGKGNTSRERSSRYYDRYSSNFG</sequence>
<protein>
    <submittedName>
        <fullName evidence="1">Uncharacterized protein</fullName>
    </submittedName>
</protein>
<name>A0ACC2J0A8_9PEZI</name>
<proteinExistence type="predicted"/>
<dbReference type="Proteomes" id="UP001153332">
    <property type="component" value="Unassembled WGS sequence"/>
</dbReference>
<comment type="caution">
    <text evidence="1">The sequence shown here is derived from an EMBL/GenBank/DDBJ whole genome shotgun (WGS) entry which is preliminary data.</text>
</comment>
<reference evidence="1" key="1">
    <citation type="submission" date="2022-12" db="EMBL/GenBank/DDBJ databases">
        <title>Genome Sequence of Lasiodiplodia mahajangana.</title>
        <authorList>
            <person name="Buettner E."/>
        </authorList>
    </citation>
    <scope>NUCLEOTIDE SEQUENCE</scope>
    <source>
        <strain evidence="1">VT137</strain>
    </source>
</reference>
<evidence type="ECO:0000313" key="2">
    <source>
        <dbReference type="Proteomes" id="UP001153332"/>
    </source>
</evidence>
<dbReference type="EMBL" id="JAPUUL010003967">
    <property type="protein sequence ID" value="KAJ8120869.1"/>
    <property type="molecule type" value="Genomic_DNA"/>
</dbReference>
<accession>A0ACC2J0A8</accession>
<keyword evidence="2" id="KW-1185">Reference proteome</keyword>
<gene>
    <name evidence="1" type="ORF">O1611_g10253</name>
</gene>